<sequence length="350" mass="35836">MSKSRPWQRKAAGARTEDAADPAAEAAEGTPAATSDEVRPDPAPADGAADRSSTAVEAAAQPAATQAAPAAPAGPAGPAGTIFDDETAGDGSDDDRSTAGAAGDRTPAAGAVRRHRARDWTPFLLVRAAHPRQAVLTAVGITVAAALAGRPSRELALIFATVLVGQCILGWHNDLVDEPVDLAHERTGKPISDGRLDPGTAWFTLCCGVLLVVPLAVSNGVVAGLCYLASVVVGMIGNVVLRRGLLSFVPWAVSFALYPAFLSYGGWGGSAHGPAPEIVMVVLSALLGVGVHVLLALWGLVADNDDGWTYLPLKLGLRMGAGRLLTLSLIYALVVTAALLYAGHEVGLSQ</sequence>
<dbReference type="RefSeq" id="WP_367991680.1">
    <property type="nucleotide sequence ID" value="NZ_JBFPJR010000005.1"/>
</dbReference>
<evidence type="ECO:0000313" key="4">
    <source>
        <dbReference type="Proteomes" id="UP001556631"/>
    </source>
</evidence>
<name>A0ABV3SXV3_9ACTN</name>
<organism evidence="3 4">
    <name type="scientific">Nocardioides eburneus</name>
    <dbReference type="NCBI Taxonomy" id="3231482"/>
    <lineage>
        <taxon>Bacteria</taxon>
        <taxon>Bacillati</taxon>
        <taxon>Actinomycetota</taxon>
        <taxon>Actinomycetes</taxon>
        <taxon>Propionibacteriales</taxon>
        <taxon>Nocardioidaceae</taxon>
        <taxon>Nocardioides</taxon>
    </lineage>
</organism>
<feature type="compositionally biased region" description="Low complexity" evidence="1">
    <location>
        <begin position="58"/>
        <end position="81"/>
    </location>
</feature>
<feature type="transmembrane region" description="Helical" evidence="2">
    <location>
        <begin position="202"/>
        <end position="233"/>
    </location>
</feature>
<feature type="transmembrane region" description="Helical" evidence="2">
    <location>
        <begin position="155"/>
        <end position="172"/>
    </location>
</feature>
<protein>
    <recommendedName>
        <fullName evidence="5">Prenyltransferase</fullName>
    </recommendedName>
</protein>
<comment type="caution">
    <text evidence="3">The sequence shown here is derived from an EMBL/GenBank/DDBJ whole genome shotgun (WGS) entry which is preliminary data.</text>
</comment>
<dbReference type="Gene3D" id="1.10.357.140">
    <property type="entry name" value="UbiA prenyltransferase"/>
    <property type="match status" value="1"/>
</dbReference>
<feature type="compositionally biased region" description="Acidic residues" evidence="1">
    <location>
        <begin position="83"/>
        <end position="93"/>
    </location>
</feature>
<proteinExistence type="predicted"/>
<feature type="region of interest" description="Disordered" evidence="1">
    <location>
        <begin position="1"/>
        <end position="113"/>
    </location>
</feature>
<feature type="compositionally biased region" description="Low complexity" evidence="1">
    <location>
        <begin position="21"/>
        <end position="34"/>
    </location>
</feature>
<evidence type="ECO:0008006" key="5">
    <source>
        <dbReference type="Google" id="ProtNLM"/>
    </source>
</evidence>
<evidence type="ECO:0000256" key="2">
    <source>
        <dbReference type="SAM" id="Phobius"/>
    </source>
</evidence>
<evidence type="ECO:0000313" key="3">
    <source>
        <dbReference type="EMBL" id="MEX0426858.1"/>
    </source>
</evidence>
<evidence type="ECO:0000256" key="1">
    <source>
        <dbReference type="SAM" id="MobiDB-lite"/>
    </source>
</evidence>
<feature type="transmembrane region" description="Helical" evidence="2">
    <location>
        <begin position="322"/>
        <end position="342"/>
    </location>
</feature>
<keyword evidence="2" id="KW-1133">Transmembrane helix</keyword>
<reference evidence="3 4" key="1">
    <citation type="submission" date="2024-07" db="EMBL/GenBank/DDBJ databases">
        <authorList>
            <person name="Lee S."/>
            <person name="Kang M."/>
        </authorList>
    </citation>
    <scope>NUCLEOTIDE SEQUENCE [LARGE SCALE GENOMIC DNA]</scope>
    <source>
        <strain evidence="3 4">DS6</strain>
    </source>
</reference>
<dbReference type="InterPro" id="IPR044878">
    <property type="entry name" value="UbiA_sf"/>
</dbReference>
<dbReference type="EMBL" id="JBFPJR010000005">
    <property type="protein sequence ID" value="MEX0426858.1"/>
    <property type="molecule type" value="Genomic_DNA"/>
</dbReference>
<keyword evidence="2" id="KW-0812">Transmembrane</keyword>
<feature type="transmembrane region" description="Helical" evidence="2">
    <location>
        <begin position="278"/>
        <end position="301"/>
    </location>
</feature>
<keyword evidence="4" id="KW-1185">Reference proteome</keyword>
<keyword evidence="2" id="KW-0472">Membrane</keyword>
<dbReference type="Proteomes" id="UP001556631">
    <property type="component" value="Unassembled WGS sequence"/>
</dbReference>
<gene>
    <name evidence="3" type="ORF">AB3X52_04425</name>
</gene>
<feature type="transmembrane region" description="Helical" evidence="2">
    <location>
        <begin position="245"/>
        <end position="266"/>
    </location>
</feature>
<accession>A0ABV3SXV3</accession>